<protein>
    <submittedName>
        <fullName evidence="1">Uncharacterized protein</fullName>
    </submittedName>
</protein>
<name>A0ABV8DWA2_9NOCA</name>
<dbReference type="EMBL" id="JBHSAX010000017">
    <property type="protein sequence ID" value="MFC3964425.1"/>
    <property type="molecule type" value="Genomic_DNA"/>
</dbReference>
<organism evidence="1 2">
    <name type="scientific">Nocardia jiangsuensis</name>
    <dbReference type="NCBI Taxonomy" id="1691563"/>
    <lineage>
        <taxon>Bacteria</taxon>
        <taxon>Bacillati</taxon>
        <taxon>Actinomycetota</taxon>
        <taxon>Actinomycetes</taxon>
        <taxon>Mycobacteriales</taxon>
        <taxon>Nocardiaceae</taxon>
        <taxon>Nocardia</taxon>
    </lineage>
</organism>
<comment type="caution">
    <text evidence="1">The sequence shown here is derived from an EMBL/GenBank/DDBJ whole genome shotgun (WGS) entry which is preliminary data.</text>
</comment>
<keyword evidence="2" id="KW-1185">Reference proteome</keyword>
<proteinExistence type="predicted"/>
<gene>
    <name evidence="1" type="ORF">ACFO0B_20780</name>
</gene>
<dbReference type="RefSeq" id="WP_378614183.1">
    <property type="nucleotide sequence ID" value="NZ_JBHSAX010000017.1"/>
</dbReference>
<sequence>MTAWSANSGWRVRGRRTGAFGLPVGPLPEAARTELRHRGVRGTATVLGVRPRRGEPGHVFWVRVAIEGEQSYEVRIRQWVSDTDLHWMSPGDVVGCRVDPGDRERLVLFVPDPAESGRVGQARILSDGRRAEATVLSATPVAADYAGRDDPVLRLDLELIAWDEPKPWCVRLVTPVPLAAIGAVDLGARLQVGFFEVDRGASVAVDWAASLDEG</sequence>
<evidence type="ECO:0000313" key="1">
    <source>
        <dbReference type="EMBL" id="MFC3964425.1"/>
    </source>
</evidence>
<evidence type="ECO:0000313" key="2">
    <source>
        <dbReference type="Proteomes" id="UP001595696"/>
    </source>
</evidence>
<reference evidence="2" key="1">
    <citation type="journal article" date="2019" name="Int. J. Syst. Evol. Microbiol.">
        <title>The Global Catalogue of Microorganisms (GCM) 10K type strain sequencing project: providing services to taxonomists for standard genome sequencing and annotation.</title>
        <authorList>
            <consortium name="The Broad Institute Genomics Platform"/>
            <consortium name="The Broad Institute Genome Sequencing Center for Infectious Disease"/>
            <person name="Wu L."/>
            <person name="Ma J."/>
        </authorList>
    </citation>
    <scope>NUCLEOTIDE SEQUENCE [LARGE SCALE GENOMIC DNA]</scope>
    <source>
        <strain evidence="2">CGMCC 4.7330</strain>
    </source>
</reference>
<accession>A0ABV8DWA2</accession>
<dbReference type="Proteomes" id="UP001595696">
    <property type="component" value="Unassembled WGS sequence"/>
</dbReference>